<keyword evidence="2" id="KW-1185">Reference proteome</keyword>
<evidence type="ECO:0000313" key="2">
    <source>
        <dbReference type="Proteomes" id="UP000075583"/>
    </source>
</evidence>
<comment type="caution">
    <text evidence="1">The sequence shown here is derived from an EMBL/GenBank/DDBJ whole genome shotgun (WGS) entry which is preliminary data.</text>
</comment>
<protein>
    <recommendedName>
        <fullName evidence="3">Viral A-type inclusion protein</fullName>
    </recommendedName>
</protein>
<dbReference type="STRING" id="279360.MB14_18310"/>
<dbReference type="Proteomes" id="UP000075583">
    <property type="component" value="Unassembled WGS sequence"/>
</dbReference>
<proteinExistence type="predicted"/>
<name>A0A150XJ17_ROSEK</name>
<dbReference type="OrthoDB" id="1436925at2"/>
<accession>A0A150XJ17</accession>
<organism evidence="1 2">
    <name type="scientific">Roseivirga ehrenbergii (strain DSM 102268 / JCM 13514 / KCTC 12282 / NCIMB 14502 / KMM 6017)</name>
    <dbReference type="NCBI Taxonomy" id="279360"/>
    <lineage>
        <taxon>Bacteria</taxon>
        <taxon>Pseudomonadati</taxon>
        <taxon>Bacteroidota</taxon>
        <taxon>Cytophagia</taxon>
        <taxon>Cytophagales</taxon>
        <taxon>Roseivirgaceae</taxon>
        <taxon>Roseivirga</taxon>
    </lineage>
</organism>
<dbReference type="AlphaFoldDB" id="A0A150XJ17"/>
<gene>
    <name evidence="1" type="ORF">MB14_18310</name>
</gene>
<sequence length="135" mass="15442">MKRAFSLFVIILFVFACEKKEDKFETLKTEVFAIHDEVMPKMGELMSLKKKILDKVEGSANPDELRDIALSLEKAQEGMMSWMNDWSKNSTPHVNNESTEEEKMTFINAEIVRVKKVKEDINSSIAAAKKALENN</sequence>
<evidence type="ECO:0008006" key="3">
    <source>
        <dbReference type="Google" id="ProtNLM"/>
    </source>
</evidence>
<evidence type="ECO:0000313" key="1">
    <source>
        <dbReference type="EMBL" id="KYG78681.1"/>
    </source>
</evidence>
<dbReference type="RefSeq" id="WP_062591081.1">
    <property type="nucleotide sequence ID" value="NZ_LQZQ01000009.1"/>
</dbReference>
<dbReference type="EMBL" id="LQZQ01000009">
    <property type="protein sequence ID" value="KYG78681.1"/>
    <property type="molecule type" value="Genomic_DNA"/>
</dbReference>
<dbReference type="PROSITE" id="PS51257">
    <property type="entry name" value="PROKAR_LIPOPROTEIN"/>
    <property type="match status" value="1"/>
</dbReference>
<reference evidence="1" key="1">
    <citation type="submission" date="2016-01" db="EMBL/GenBank/DDBJ databases">
        <title>Genome sequencing of Roseivirga ehrenbergii KMM 6017.</title>
        <authorList>
            <person name="Selvaratnam C."/>
            <person name="Thevarajoo S."/>
            <person name="Goh K.M."/>
            <person name="Ee R."/>
            <person name="Chan K.-G."/>
            <person name="Chong C.S."/>
        </authorList>
    </citation>
    <scope>NUCLEOTIDE SEQUENCE [LARGE SCALE GENOMIC DNA]</scope>
    <source>
        <strain evidence="1">KMM 6017</strain>
    </source>
</reference>